<dbReference type="InterPro" id="IPR027266">
    <property type="entry name" value="TrmE/GcvT-like"/>
</dbReference>
<dbReference type="GO" id="GO:0000105">
    <property type="term" value="P:L-histidine biosynthetic process"/>
    <property type="evidence" value="ECO:0007669"/>
    <property type="project" value="UniProtKB-UniRule"/>
</dbReference>
<comment type="function">
    <text evidence="12">Catalyzes the hydrolysis of the adenine ring of phosphoribosyl-AMP.</text>
</comment>
<dbReference type="UniPathway" id="UPA00031">
    <property type="reaction ID" value="UER00008"/>
</dbReference>
<proteinExistence type="inferred from homology"/>
<feature type="domain" description="Phosphoribosyl-AMP cyclohydrolase" evidence="13">
    <location>
        <begin position="333"/>
        <end position="406"/>
    </location>
</feature>
<comment type="subcellular location">
    <subcellularLocation>
        <location evidence="12">Cytoplasm</location>
    </subcellularLocation>
</comment>
<evidence type="ECO:0000259" key="13">
    <source>
        <dbReference type="Pfam" id="PF01502"/>
    </source>
</evidence>
<dbReference type="GO" id="GO:0016740">
    <property type="term" value="F:transferase activity"/>
    <property type="evidence" value="ECO:0007669"/>
    <property type="project" value="UniProtKB-KW"/>
</dbReference>
<feature type="binding site" evidence="12">
    <location>
        <position position="404"/>
    </location>
    <ligand>
        <name>Zn(2+)</name>
        <dbReference type="ChEBI" id="CHEBI:29105"/>
        <note>ligand shared between dimeric partners</note>
    </ligand>
</feature>
<feature type="binding site" evidence="12">
    <location>
        <position position="397"/>
    </location>
    <ligand>
        <name>Zn(2+)</name>
        <dbReference type="ChEBI" id="CHEBI:29105"/>
        <note>ligand shared between dimeric partners</note>
    </ligand>
</feature>
<comment type="catalytic activity">
    <reaction evidence="1 12">
        <text>1-(5-phospho-beta-D-ribosyl)-5'-AMP + H2O = 1-(5-phospho-beta-D-ribosyl)-5-[(5-phospho-beta-D-ribosylamino)methylideneamino]imidazole-4-carboxamide</text>
        <dbReference type="Rhea" id="RHEA:20049"/>
        <dbReference type="ChEBI" id="CHEBI:15377"/>
        <dbReference type="ChEBI" id="CHEBI:58435"/>
        <dbReference type="ChEBI" id="CHEBI:59457"/>
        <dbReference type="EC" id="3.5.4.19"/>
    </reaction>
</comment>
<dbReference type="InterPro" id="IPR002496">
    <property type="entry name" value="PRib_AMP_CycHydrolase_dom"/>
</dbReference>
<dbReference type="InterPro" id="IPR026660">
    <property type="entry name" value="PRA-CH"/>
</dbReference>
<keyword evidence="15" id="KW-0808">Transferase</keyword>
<comment type="similarity">
    <text evidence="12">Belongs to the PRA-CH family.</text>
</comment>
<name>A0A0U5F537_9PROT</name>
<keyword evidence="9 12" id="KW-0378">Hydrolase</keyword>
<evidence type="ECO:0000256" key="1">
    <source>
        <dbReference type="ARBA" id="ARBA00000024"/>
    </source>
</evidence>
<dbReference type="EMBL" id="LN609302">
    <property type="protein sequence ID" value="CEF56711.1"/>
    <property type="molecule type" value="Genomic_DNA"/>
</dbReference>
<dbReference type="SUPFAM" id="SSF141734">
    <property type="entry name" value="HisI-like"/>
    <property type="match status" value="1"/>
</dbReference>
<dbReference type="InterPro" id="IPR045179">
    <property type="entry name" value="YgfZ/GcvT"/>
</dbReference>
<evidence type="ECO:0000256" key="8">
    <source>
        <dbReference type="ARBA" id="ARBA00022605"/>
    </source>
</evidence>
<evidence type="ECO:0000256" key="9">
    <source>
        <dbReference type="ARBA" id="ARBA00022801"/>
    </source>
</evidence>
<dbReference type="HAMAP" id="MF_01021">
    <property type="entry name" value="HisI"/>
    <property type="match status" value="1"/>
</dbReference>
<dbReference type="InterPro" id="IPR038019">
    <property type="entry name" value="PRib_AMP_CycHydrolase_sf"/>
</dbReference>
<accession>A0A0U5F537</accession>
<dbReference type="InterPro" id="IPR057460">
    <property type="entry name" value="CAF17_C"/>
</dbReference>
<comment type="similarity">
    <text evidence="5">In the C-terminal section; belongs to the PRA-PH family.</text>
</comment>
<comment type="catalytic activity">
    <reaction evidence="2">
        <text>1-(5-phospho-beta-D-ribosyl)-ATP + H2O = 1-(5-phospho-beta-D-ribosyl)-5'-AMP + diphosphate + H(+)</text>
        <dbReference type="Rhea" id="RHEA:22828"/>
        <dbReference type="ChEBI" id="CHEBI:15377"/>
        <dbReference type="ChEBI" id="CHEBI:15378"/>
        <dbReference type="ChEBI" id="CHEBI:33019"/>
        <dbReference type="ChEBI" id="CHEBI:59457"/>
        <dbReference type="ChEBI" id="CHEBI:73183"/>
        <dbReference type="EC" id="3.6.1.31"/>
    </reaction>
</comment>
<evidence type="ECO:0000256" key="3">
    <source>
        <dbReference type="ARBA" id="ARBA00005169"/>
    </source>
</evidence>
<dbReference type="PANTHER" id="PTHR22602">
    <property type="entry name" value="TRANSFERASE CAF17, MITOCHONDRIAL-RELATED"/>
    <property type="match status" value="1"/>
</dbReference>
<comment type="pathway">
    <text evidence="4">Amino-acid biosynthesis; L-histidine biosynthesis; L-histidine from 5-phospho-alpha-D-ribose 1-diphosphate: step 2/9.</text>
</comment>
<evidence type="ECO:0000313" key="16">
    <source>
        <dbReference type="Proteomes" id="UP000068250"/>
    </source>
</evidence>
<evidence type="ECO:0000259" key="14">
    <source>
        <dbReference type="Pfam" id="PF25455"/>
    </source>
</evidence>
<dbReference type="GO" id="GO:0004636">
    <property type="term" value="F:phosphoribosyl-ATP diphosphatase activity"/>
    <property type="evidence" value="ECO:0007669"/>
    <property type="project" value="UniProtKB-EC"/>
</dbReference>
<keyword evidence="7 12" id="KW-0963">Cytoplasm</keyword>
<keyword evidence="8 12" id="KW-0028">Amino-acid biosynthesis</keyword>
<dbReference type="GO" id="GO:0000287">
    <property type="term" value="F:magnesium ion binding"/>
    <property type="evidence" value="ECO:0007669"/>
    <property type="project" value="UniProtKB-UniRule"/>
</dbReference>
<dbReference type="GO" id="GO:0016226">
    <property type="term" value="P:iron-sulfur cluster assembly"/>
    <property type="evidence" value="ECO:0007669"/>
    <property type="project" value="TreeGrafter"/>
</dbReference>
<comment type="pathway">
    <text evidence="3 12">Amino-acid biosynthesis; L-histidine biosynthesis; L-histidine from 5-phospho-alpha-D-ribose 1-diphosphate: step 3/9.</text>
</comment>
<reference evidence="16" key="1">
    <citation type="submission" date="2014-09" db="EMBL/GenBank/DDBJ databases">
        <authorList>
            <person name="Illeghems K.G."/>
        </authorList>
    </citation>
    <scope>NUCLEOTIDE SEQUENCE [LARGE SCALE GENOMIC DNA]</scope>
    <source>
        <strain evidence="16">LMG 23848T</strain>
    </source>
</reference>
<feature type="domain" description="CAF17 C-terminal" evidence="14">
    <location>
        <begin position="210"/>
        <end position="273"/>
    </location>
</feature>
<dbReference type="NCBIfam" id="NF000768">
    <property type="entry name" value="PRK00051.1"/>
    <property type="match status" value="1"/>
</dbReference>
<keyword evidence="12" id="KW-0460">Magnesium</keyword>
<dbReference type="FunFam" id="3.10.20.810:FF:000001">
    <property type="entry name" value="Histidine biosynthesis bifunctional protein HisIE"/>
    <property type="match status" value="1"/>
</dbReference>
<dbReference type="PATRIC" id="fig|431306.5.peg.2209"/>
<dbReference type="NCBIfam" id="TIGR03317">
    <property type="entry name" value="ygfZ_signature"/>
    <property type="match status" value="1"/>
</dbReference>
<gene>
    <name evidence="12" type="primary">hisI</name>
    <name evidence="15" type="ORF">AGA_2140</name>
</gene>
<dbReference type="PANTHER" id="PTHR22602:SF0">
    <property type="entry name" value="TRANSFERASE CAF17, MITOCHONDRIAL-RELATED"/>
    <property type="match status" value="1"/>
</dbReference>
<dbReference type="STRING" id="431306.AGA_2140"/>
<protein>
    <recommendedName>
        <fullName evidence="12">Phosphoribosyl-AMP cyclohydrolase</fullName>
        <shortName evidence="12">PRA-CH</shortName>
        <ecNumber evidence="12">3.5.4.19</ecNumber>
    </recommendedName>
</protein>
<dbReference type="Proteomes" id="UP000068250">
    <property type="component" value="Chromosome I"/>
</dbReference>
<sequence>MPMPAPSHITRLEGRTIIKLSGPDRVRFLQGLVTADIAALQPGQATWSACLTPQGRWQADFFAVSDPDDTCLLLDCATEQAEALRTLLLRFKLRSDVQMDLTSLPVYAAWGNAPSVALLENAISVHDPRLPAAGWRLIAPPMDTEQTATQLDYDLHRLALGLPDGVQDCEQGRTLAAEANMDLLGGIAWKKGCYMGQEVTARMHYRTLLKRRLVPVASTAPLPAPGTPVLYEGQEVGTLRSSRDHIGLALIKVDVVDKTLTCLGHNVVARPPHGCYLRWAAHQMHPPPHRTRAMTYTAPDAPVLDAMLSRVNYDASGLIAAIAQQHDTGEVLMIAWMNAEALRETLLTGRVCYYSRSRQRLWRKGETSGQIQHLHEARLDCDADAVLLLVNQIGVACHTGRRSCFYRAFSPTGLVELTKPEIDPAELYHTHG</sequence>
<evidence type="ECO:0000256" key="4">
    <source>
        <dbReference type="ARBA" id="ARBA00005204"/>
    </source>
</evidence>
<dbReference type="Pfam" id="PF25455">
    <property type="entry name" value="Beta-barrel_CAF17_C"/>
    <property type="match status" value="1"/>
</dbReference>
<dbReference type="Gene3D" id="2.40.30.160">
    <property type="match status" value="1"/>
</dbReference>
<evidence type="ECO:0000256" key="12">
    <source>
        <dbReference type="HAMAP-Rule" id="MF_01021"/>
    </source>
</evidence>
<evidence type="ECO:0000256" key="7">
    <source>
        <dbReference type="ARBA" id="ARBA00022490"/>
    </source>
</evidence>
<dbReference type="EC" id="3.5.4.19" evidence="12"/>
<keyword evidence="10" id="KW-0809">Transit peptide</keyword>
<dbReference type="GO" id="GO:0008270">
    <property type="term" value="F:zinc ion binding"/>
    <property type="evidence" value="ECO:0007669"/>
    <property type="project" value="UniProtKB-UniRule"/>
</dbReference>
<organism evidence="15 16">
    <name type="scientific">Acetobacter ghanensis</name>
    <dbReference type="NCBI Taxonomy" id="431306"/>
    <lineage>
        <taxon>Bacteria</taxon>
        <taxon>Pseudomonadati</taxon>
        <taxon>Pseudomonadota</taxon>
        <taxon>Alphaproteobacteria</taxon>
        <taxon>Acetobacterales</taxon>
        <taxon>Acetobacteraceae</taxon>
        <taxon>Acetobacter</taxon>
    </lineage>
</organism>
<feature type="binding site" evidence="12">
    <location>
        <position position="380"/>
    </location>
    <ligand>
        <name>Mg(2+)</name>
        <dbReference type="ChEBI" id="CHEBI:18420"/>
    </ligand>
</feature>
<keyword evidence="12" id="KW-0862">Zinc</keyword>
<feature type="binding site" evidence="12">
    <location>
        <position position="384"/>
    </location>
    <ligand>
        <name>Mg(2+)</name>
        <dbReference type="ChEBI" id="CHEBI:18420"/>
    </ligand>
</feature>
<comment type="cofactor">
    <cofactor evidence="12">
        <name>Mg(2+)</name>
        <dbReference type="ChEBI" id="CHEBI:18420"/>
    </cofactor>
    <text evidence="12">Binds 1 Mg(2+) ion per subunit.</text>
</comment>
<dbReference type="GO" id="GO:0005737">
    <property type="term" value="C:cytoplasm"/>
    <property type="evidence" value="ECO:0007669"/>
    <property type="project" value="UniProtKB-SubCell"/>
</dbReference>
<dbReference type="Gene3D" id="3.30.1360.120">
    <property type="entry name" value="Probable tRNA modification gtpase trme, domain 1"/>
    <property type="match status" value="1"/>
</dbReference>
<keyword evidence="12" id="KW-0479">Metal-binding</keyword>
<evidence type="ECO:0000256" key="5">
    <source>
        <dbReference type="ARBA" id="ARBA00007731"/>
    </source>
</evidence>
<evidence type="ECO:0000256" key="11">
    <source>
        <dbReference type="ARBA" id="ARBA00023102"/>
    </source>
</evidence>
<comment type="cofactor">
    <cofactor evidence="12">
        <name>Zn(2+)</name>
        <dbReference type="ChEBI" id="CHEBI:29105"/>
    </cofactor>
    <text evidence="12">Binds 1 zinc ion per subunit.</text>
</comment>
<evidence type="ECO:0000256" key="2">
    <source>
        <dbReference type="ARBA" id="ARBA00001460"/>
    </source>
</evidence>
<evidence type="ECO:0000256" key="10">
    <source>
        <dbReference type="ARBA" id="ARBA00022946"/>
    </source>
</evidence>
<dbReference type="AlphaFoldDB" id="A0A0U5F537"/>
<dbReference type="SUPFAM" id="SSF103025">
    <property type="entry name" value="Folate-binding domain"/>
    <property type="match status" value="1"/>
</dbReference>
<dbReference type="GO" id="GO:0004635">
    <property type="term" value="F:phosphoribosyl-AMP cyclohydrolase activity"/>
    <property type="evidence" value="ECO:0007669"/>
    <property type="project" value="UniProtKB-UniRule"/>
</dbReference>
<evidence type="ECO:0000313" key="15">
    <source>
        <dbReference type="EMBL" id="CEF56711.1"/>
    </source>
</evidence>
<dbReference type="InterPro" id="IPR017703">
    <property type="entry name" value="YgfZ/GCV_T_CS"/>
</dbReference>
<comment type="subunit">
    <text evidence="12">Homodimer.</text>
</comment>
<evidence type="ECO:0000256" key="6">
    <source>
        <dbReference type="ARBA" id="ARBA00008299"/>
    </source>
</evidence>
<keyword evidence="11 12" id="KW-0368">Histidine biosynthesis</keyword>
<dbReference type="Pfam" id="PF01502">
    <property type="entry name" value="PRA-CH"/>
    <property type="match status" value="1"/>
</dbReference>
<dbReference type="Gene3D" id="3.10.20.810">
    <property type="entry name" value="Phosphoribosyl-AMP cyclohydrolase"/>
    <property type="match status" value="1"/>
</dbReference>
<feature type="binding site" evidence="12">
    <location>
        <position position="382"/>
    </location>
    <ligand>
        <name>Mg(2+)</name>
        <dbReference type="ChEBI" id="CHEBI:18420"/>
    </ligand>
</feature>
<comment type="similarity">
    <text evidence="6">In the N-terminal section; belongs to the PRA-CH family.</text>
</comment>
<feature type="binding site" evidence="12">
    <location>
        <position position="381"/>
    </location>
    <ligand>
        <name>Zn(2+)</name>
        <dbReference type="ChEBI" id="CHEBI:29105"/>
        <note>ligand shared between dimeric partners</note>
    </ligand>
</feature>